<sequence>MLCGCRWYFDEQIKIELATRNGSFVHIKDPISFPEFEQLDQFKFTQTERHSNKSYWKTCVDKAVANIEGFKNNSNLTTIKEDGRKRGRFVFVITDFERNRNGSEINERIRNISSNIIRVAIVEQGSDFDAFVIVRPCPQLNDAEKIREYS</sequence>
<evidence type="ECO:0000313" key="2">
    <source>
        <dbReference type="WBParaSite" id="scaffold2338_cov238.g4692"/>
    </source>
</evidence>
<accession>A0A915M2R0</accession>
<name>A0A915M2R0_MELJA</name>
<keyword evidence="1" id="KW-1185">Reference proteome</keyword>
<reference evidence="2" key="1">
    <citation type="submission" date="2022-11" db="UniProtKB">
        <authorList>
            <consortium name="WormBaseParasite"/>
        </authorList>
    </citation>
    <scope>IDENTIFICATION</scope>
</reference>
<evidence type="ECO:0000313" key="1">
    <source>
        <dbReference type="Proteomes" id="UP000887561"/>
    </source>
</evidence>
<dbReference type="WBParaSite" id="scaffold2338_cov238.g4692">
    <property type="protein sequence ID" value="scaffold2338_cov238.g4692"/>
    <property type="gene ID" value="scaffold2338_cov238.g4692"/>
</dbReference>
<protein>
    <submittedName>
        <fullName evidence="2">Uncharacterized protein</fullName>
    </submittedName>
</protein>
<proteinExistence type="predicted"/>
<dbReference type="AlphaFoldDB" id="A0A915M2R0"/>
<organism evidence="1 2">
    <name type="scientific">Meloidogyne javanica</name>
    <name type="common">Root-knot nematode worm</name>
    <dbReference type="NCBI Taxonomy" id="6303"/>
    <lineage>
        <taxon>Eukaryota</taxon>
        <taxon>Metazoa</taxon>
        <taxon>Ecdysozoa</taxon>
        <taxon>Nematoda</taxon>
        <taxon>Chromadorea</taxon>
        <taxon>Rhabditida</taxon>
        <taxon>Tylenchina</taxon>
        <taxon>Tylenchomorpha</taxon>
        <taxon>Tylenchoidea</taxon>
        <taxon>Meloidogynidae</taxon>
        <taxon>Meloidogyninae</taxon>
        <taxon>Meloidogyne</taxon>
        <taxon>Meloidogyne incognita group</taxon>
    </lineage>
</organism>
<dbReference type="Proteomes" id="UP000887561">
    <property type="component" value="Unplaced"/>
</dbReference>